<protein>
    <submittedName>
        <fullName evidence="2">Uncharacterized protein</fullName>
    </submittedName>
</protein>
<dbReference type="KEGG" id="pavl:BKM03_13535"/>
<accession>A0A261WFL7</accession>
<reference evidence="2" key="3">
    <citation type="journal article" date="2019" name="Plant Pathol.">
        <title>Genetic diversity of Pseudomonas syringae pv. actinidiae, pathogen of kiwifruit bacterial canker.</title>
        <authorList>
            <person name="Sawada H."/>
            <person name="Fujikawa T."/>
        </authorList>
    </citation>
    <scope>NUCLEOTIDE SEQUENCE</scope>
    <source>
        <strain evidence="2">MAFF 212061</strain>
    </source>
</reference>
<name>A0A261WFL7_9PSED</name>
<sequence>MDFKWVPSFRHVLRYCTPIASADAGVIFSLIVSRVERFYAHVAPFDARNIRDCAELSGCGFLYHGIGRPVAGHCKVAAA</sequence>
<dbReference type="AlphaFoldDB" id="A0A261WFL7"/>
<dbReference type="Proteomes" id="UP000236903">
    <property type="component" value="Chromosome"/>
</dbReference>
<evidence type="ECO:0000313" key="1">
    <source>
        <dbReference type="EMBL" id="AVB20130.1"/>
    </source>
</evidence>
<evidence type="ECO:0000313" key="4">
    <source>
        <dbReference type="Proteomes" id="UP000236903"/>
    </source>
</evidence>
<organism evidence="2 3">
    <name type="scientific">Pseudomonas avellanae</name>
    <dbReference type="NCBI Taxonomy" id="46257"/>
    <lineage>
        <taxon>Bacteria</taxon>
        <taxon>Pseudomonadati</taxon>
        <taxon>Pseudomonadota</taxon>
        <taxon>Gammaproteobacteria</taxon>
        <taxon>Pseudomonadales</taxon>
        <taxon>Pseudomonadaceae</taxon>
        <taxon>Pseudomonas</taxon>
    </lineage>
</organism>
<proteinExistence type="predicted"/>
<evidence type="ECO:0000313" key="3">
    <source>
        <dbReference type="Proteomes" id="UP000217163"/>
    </source>
</evidence>
<reference evidence="1 4" key="2">
    <citation type="submission" date="2018-02" db="EMBL/GenBank/DDBJ databases">
        <title>Comparative genomics of Pseudomonas syringae.</title>
        <authorList>
            <person name="Hulin M.T."/>
        </authorList>
    </citation>
    <scope>NUCLEOTIDE SEQUENCE [LARGE SCALE GENOMIC DNA]</scope>
    <source>
        <strain evidence="1 4">R2leaf</strain>
    </source>
</reference>
<gene>
    <name evidence="1" type="ORF">BKM03_13535</name>
    <name evidence="2" type="ORF">CFN58_21825</name>
</gene>
<reference evidence="3" key="1">
    <citation type="journal article" date="2016" name="Sci. Rep.">
        <title>Genome analysis of the kiwifruit canker pathogen Pseudomonas syringae pv. actinidiae biovar 5.</title>
        <authorList>
            <person name="Fujikawa T."/>
            <person name="Sawada H."/>
        </authorList>
    </citation>
    <scope>NUCLEOTIDE SEQUENCE [LARGE SCALE GENOMIC DNA]</scope>
    <source>
        <strain evidence="3">MAFF 212061</strain>
    </source>
</reference>
<dbReference type="Proteomes" id="UP000217163">
    <property type="component" value="Unassembled WGS sequence"/>
</dbReference>
<dbReference type="EMBL" id="CP026562">
    <property type="protein sequence ID" value="AVB20130.1"/>
    <property type="molecule type" value="Genomic_DNA"/>
</dbReference>
<dbReference type="EMBL" id="NKQU01000586">
    <property type="protein sequence ID" value="OZI84887.1"/>
    <property type="molecule type" value="Genomic_DNA"/>
</dbReference>
<evidence type="ECO:0000313" key="2">
    <source>
        <dbReference type="EMBL" id="OZI84887.1"/>
    </source>
</evidence>